<name>A0A1H3KQE8_9BACT</name>
<protein>
    <recommendedName>
        <fullName evidence="3">DUF2851 family protein</fullName>
    </recommendedName>
</protein>
<sequence length="431" mass="50581">MDFNENFLQLVWKYQYFDKNQLHTTDNQALQIKKIGYHNFYEGPDFLEAQVHLLEVDYFGHVEVHRKSSDWKNHDHDLDQRYNSVILHVVWEDDKPIQRADGTSIPTFELKGKVFLDVVRNYELLIANQEEILCSQGLEKIKPIIRFSMLEKALVERLEEKSGSILEILNKTNHDWEETAYRWLFQCFGFKTNSGAMLRLAESVPYKILQKHGNQPLVLQAILLGQADLIPEVPADTYSEFLKSEYGFYQKKYLFKNKMSEQEWKMMGVRPSNFPSIRISQLAEILSRNPSLFSSIIGDKQDFSSFKKLFSITTPGYWQHHHQLGKTTGRALPKQLSPTVLSLLTINFMVPLWYAYGKYIQDSSWQEKCFDLLQEVAAEDNFIIRKYQRHNWKPQNAFDAQGMIGLYNHYCKPRKCLDCKIGQNLLKPDKK</sequence>
<dbReference type="InterPro" id="IPR021272">
    <property type="entry name" value="DUF2851"/>
</dbReference>
<comment type="caution">
    <text evidence="1">The sequence shown here is derived from an EMBL/GenBank/DDBJ whole genome shotgun (WGS) entry which is preliminary data.</text>
</comment>
<dbReference type="Pfam" id="PF11013">
    <property type="entry name" value="DUF2851"/>
    <property type="match status" value="1"/>
</dbReference>
<keyword evidence="2" id="KW-1185">Reference proteome</keyword>
<dbReference type="EMBL" id="FNQC01000001">
    <property type="protein sequence ID" value="SDY54236.1"/>
    <property type="molecule type" value="Genomic_DNA"/>
</dbReference>
<dbReference type="Proteomes" id="UP000199663">
    <property type="component" value="Unassembled WGS sequence"/>
</dbReference>
<gene>
    <name evidence="1" type="ORF">SAMN05444412_101477</name>
</gene>
<accession>A0A1H3KQE8</accession>
<proteinExistence type="predicted"/>
<dbReference type="RefSeq" id="WP_019596304.1">
    <property type="nucleotide sequence ID" value="NZ_FNQC01000001.1"/>
</dbReference>
<evidence type="ECO:0000313" key="2">
    <source>
        <dbReference type="Proteomes" id="UP000199663"/>
    </source>
</evidence>
<organism evidence="1 2">
    <name type="scientific">Rhodonellum ikkaensis</name>
    <dbReference type="NCBI Taxonomy" id="336829"/>
    <lineage>
        <taxon>Bacteria</taxon>
        <taxon>Pseudomonadati</taxon>
        <taxon>Bacteroidota</taxon>
        <taxon>Cytophagia</taxon>
        <taxon>Cytophagales</taxon>
        <taxon>Cytophagaceae</taxon>
        <taxon>Rhodonellum</taxon>
    </lineage>
</organism>
<evidence type="ECO:0000313" key="1">
    <source>
        <dbReference type="EMBL" id="SDY54236.1"/>
    </source>
</evidence>
<reference evidence="1 2" key="1">
    <citation type="submission" date="2016-10" db="EMBL/GenBank/DDBJ databases">
        <authorList>
            <person name="Varghese N."/>
            <person name="Submissions S."/>
        </authorList>
    </citation>
    <scope>NUCLEOTIDE SEQUENCE [LARGE SCALE GENOMIC DNA]</scope>
    <source>
        <strain evidence="1 2">DSM 17997</strain>
    </source>
</reference>
<evidence type="ECO:0008006" key="3">
    <source>
        <dbReference type="Google" id="ProtNLM"/>
    </source>
</evidence>